<dbReference type="GO" id="GO:0003676">
    <property type="term" value="F:nucleic acid binding"/>
    <property type="evidence" value="ECO:0007669"/>
    <property type="project" value="InterPro"/>
</dbReference>
<organism evidence="1 2">
    <name type="scientific">Cymbomonas tetramitiformis</name>
    <dbReference type="NCBI Taxonomy" id="36881"/>
    <lineage>
        <taxon>Eukaryota</taxon>
        <taxon>Viridiplantae</taxon>
        <taxon>Chlorophyta</taxon>
        <taxon>Pyramimonadophyceae</taxon>
        <taxon>Pyramimonadales</taxon>
        <taxon>Pyramimonadaceae</taxon>
        <taxon>Cymbomonas</taxon>
    </lineage>
</organism>
<evidence type="ECO:0000313" key="2">
    <source>
        <dbReference type="Proteomes" id="UP001190700"/>
    </source>
</evidence>
<comment type="caution">
    <text evidence="1">The sequence shown here is derived from an EMBL/GenBank/DDBJ whole genome shotgun (WGS) entry which is preliminary data.</text>
</comment>
<dbReference type="InterPro" id="IPR002052">
    <property type="entry name" value="DNA_methylase_N6_adenine_CS"/>
</dbReference>
<dbReference type="PROSITE" id="PS00092">
    <property type="entry name" value="N6_MTASE"/>
    <property type="match status" value="1"/>
</dbReference>
<protein>
    <submittedName>
        <fullName evidence="1">Uncharacterized protein</fullName>
    </submittedName>
</protein>
<dbReference type="GO" id="GO:0032259">
    <property type="term" value="P:methylation"/>
    <property type="evidence" value="ECO:0007669"/>
    <property type="project" value="InterPro"/>
</dbReference>
<dbReference type="AlphaFoldDB" id="A0AAE0KV53"/>
<keyword evidence="2" id="KW-1185">Reference proteome</keyword>
<dbReference type="GO" id="GO:0008168">
    <property type="term" value="F:methyltransferase activity"/>
    <property type="evidence" value="ECO:0007669"/>
    <property type="project" value="InterPro"/>
</dbReference>
<gene>
    <name evidence="1" type="ORF">CYMTET_29452</name>
</gene>
<dbReference type="PANTHER" id="PTHR39444">
    <property type="entry name" value="SITE-SPECIFIC DNA-METHYLTRANSFERASE (ADENINE-SPECIFIC)"/>
    <property type="match status" value="1"/>
</dbReference>
<dbReference type="Proteomes" id="UP001190700">
    <property type="component" value="Unassembled WGS sequence"/>
</dbReference>
<name>A0AAE0KV53_9CHLO</name>
<reference evidence="1 2" key="1">
    <citation type="journal article" date="2015" name="Genome Biol. Evol.">
        <title>Comparative Genomics of a Bacterivorous Green Alga Reveals Evolutionary Causalities and Consequences of Phago-Mixotrophic Mode of Nutrition.</title>
        <authorList>
            <person name="Burns J.A."/>
            <person name="Paasch A."/>
            <person name="Narechania A."/>
            <person name="Kim E."/>
        </authorList>
    </citation>
    <scope>NUCLEOTIDE SEQUENCE [LARGE SCALE GENOMIC DNA]</scope>
    <source>
        <strain evidence="1 2">PLY_AMNH</strain>
    </source>
</reference>
<accession>A0AAE0KV53</accession>
<dbReference type="PANTHER" id="PTHR39444:SF3">
    <property type="entry name" value="SITE-SPECIFIC DNA-METHYLTRANSFERASE (ADENINE-SPECIFIC)"/>
    <property type="match status" value="1"/>
</dbReference>
<sequence length="308" mass="34532">MLTKHSFKADESDHYETSYAAWNDVAVVLRQIAKLLNKSLPKLSVYDPFFCEGAVKKHLDALGFEGIINENKDFYKTVENKKVPAYDVLATNPPYSKGHKERALTFCVKSAKPWVMLLPNYACAAPYYSSILSSRGAADRPFFLAPDTKYEYKHRDPNHKSNIKNQSSPFLSWWIVDFPKKNQFLRVRCREIFKAQKKAIAVLSEQEAFDLGMVPQAMKADQWAVGVRHQVSTSGLRVSGARSAPVGCGCQAPGQHQWAAGVRRQVSTSGLRVSGASAAQPLLLSFASFGHPFLIVEWHEFFESQRLG</sequence>
<evidence type="ECO:0000313" key="1">
    <source>
        <dbReference type="EMBL" id="KAK3261649.1"/>
    </source>
</evidence>
<proteinExistence type="predicted"/>
<dbReference type="EMBL" id="LGRX02016759">
    <property type="protein sequence ID" value="KAK3261649.1"/>
    <property type="molecule type" value="Genomic_DNA"/>
</dbReference>